<organism evidence="4 5">
    <name type="scientific">Fonsecaea monophora</name>
    <dbReference type="NCBI Taxonomy" id="254056"/>
    <lineage>
        <taxon>Eukaryota</taxon>
        <taxon>Fungi</taxon>
        <taxon>Dikarya</taxon>
        <taxon>Ascomycota</taxon>
        <taxon>Pezizomycotina</taxon>
        <taxon>Eurotiomycetes</taxon>
        <taxon>Chaetothyriomycetidae</taxon>
        <taxon>Chaetothyriales</taxon>
        <taxon>Herpotrichiellaceae</taxon>
        <taxon>Fonsecaea</taxon>
    </lineage>
</organism>
<dbReference type="InterPro" id="IPR036291">
    <property type="entry name" value="NAD(P)-bd_dom_sf"/>
</dbReference>
<dbReference type="OrthoDB" id="1274115at2759"/>
<name>A0A177FM53_9EURO</name>
<comment type="similarity">
    <text evidence="1 3">Belongs to the short-chain dehydrogenases/reductases (SDR) family.</text>
</comment>
<dbReference type="Pfam" id="PF00106">
    <property type="entry name" value="adh_short"/>
    <property type="match status" value="1"/>
</dbReference>
<evidence type="ECO:0000256" key="2">
    <source>
        <dbReference type="ARBA" id="ARBA00023002"/>
    </source>
</evidence>
<dbReference type="GO" id="GO:0016491">
    <property type="term" value="F:oxidoreductase activity"/>
    <property type="evidence" value="ECO:0007669"/>
    <property type="project" value="UniProtKB-KW"/>
</dbReference>
<evidence type="ECO:0000256" key="3">
    <source>
        <dbReference type="RuleBase" id="RU000363"/>
    </source>
</evidence>
<dbReference type="InterPro" id="IPR051911">
    <property type="entry name" value="SDR_oxidoreductase"/>
</dbReference>
<sequence>MAIAEKDVWLITGCSSGLGKALAEYTYKAGSLVVATARKPETLSYLPDTPNVLKLCLDVTSKEQVAQVVQATVDRFGCLDVVVNNAGYGVTGDTEVLPDADARAQFETNFWGAVNVTKAALPILREVNPPGKGGLFIQISSVGGRVCYAGSAYYHASKFALEGFTDALAKEMHPNWNIKFTMIELGAVATNFPQNMVLPPRHPAYEDPACGYNAVRAYLTSASNVVQWNDAAVCAQVLHDLACKRNDITPPVRLALGADSWAVVKAELEGIMKEHETWKAVAESTSHAENQRATEFLLKSVR</sequence>
<dbReference type="Gene3D" id="3.40.50.720">
    <property type="entry name" value="NAD(P)-binding Rossmann-like Domain"/>
    <property type="match status" value="1"/>
</dbReference>
<evidence type="ECO:0000256" key="1">
    <source>
        <dbReference type="ARBA" id="ARBA00006484"/>
    </source>
</evidence>
<reference evidence="4 5" key="1">
    <citation type="submission" date="2016-03" db="EMBL/GenBank/DDBJ databases">
        <title>Draft genome sequence of the Fonsecaea monophora CBS 269.37.</title>
        <authorList>
            <person name="Bombassaro A."/>
            <person name="Vinicius W.A."/>
            <person name="De Hoog S."/>
            <person name="Sun J."/>
            <person name="Souza E.M."/>
            <person name="Raittz R.T."/>
            <person name="Costa F."/>
            <person name="Leao A.C."/>
            <person name="Tadra-Sfeir M.Z."/>
            <person name="Baura V."/>
            <person name="Balsanelli E."/>
            <person name="Pedrosa F.O."/>
            <person name="Moreno L.F."/>
            <person name="Steffens M.B."/>
            <person name="Xi L."/>
            <person name="Bocca A.L."/>
            <person name="Felipe M.S."/>
            <person name="Teixeira M."/>
            <person name="Telles Filho F.Q."/>
            <person name="Azevedo C.M."/>
            <person name="Gomes R."/>
            <person name="Vicente V.A."/>
        </authorList>
    </citation>
    <scope>NUCLEOTIDE SEQUENCE [LARGE SCALE GENOMIC DNA]</scope>
    <source>
        <strain evidence="4 5">CBS 269.37</strain>
    </source>
</reference>
<keyword evidence="5" id="KW-1185">Reference proteome</keyword>
<accession>A0A177FM53</accession>
<dbReference type="Proteomes" id="UP000077002">
    <property type="component" value="Unassembled WGS sequence"/>
</dbReference>
<evidence type="ECO:0000313" key="5">
    <source>
        <dbReference type="Proteomes" id="UP000077002"/>
    </source>
</evidence>
<gene>
    <name evidence="4" type="ORF">AYO21_00693</name>
</gene>
<dbReference type="GeneID" id="34595875"/>
<dbReference type="SUPFAM" id="SSF51735">
    <property type="entry name" value="NAD(P)-binding Rossmann-fold domains"/>
    <property type="match status" value="1"/>
</dbReference>
<evidence type="ECO:0008006" key="6">
    <source>
        <dbReference type="Google" id="ProtNLM"/>
    </source>
</evidence>
<dbReference type="InterPro" id="IPR002347">
    <property type="entry name" value="SDR_fam"/>
</dbReference>
<dbReference type="EMBL" id="LVKK01000002">
    <property type="protein sequence ID" value="OAG45345.1"/>
    <property type="molecule type" value="Genomic_DNA"/>
</dbReference>
<protein>
    <recommendedName>
        <fullName evidence="6">NAD(P)-binding protein</fullName>
    </recommendedName>
</protein>
<dbReference type="CDD" id="cd05374">
    <property type="entry name" value="17beta-HSD-like_SDR_c"/>
    <property type="match status" value="1"/>
</dbReference>
<dbReference type="PANTHER" id="PTHR43976:SF16">
    <property type="entry name" value="SHORT-CHAIN DEHYDROGENASE_REDUCTASE FAMILY PROTEIN"/>
    <property type="match status" value="1"/>
</dbReference>
<comment type="caution">
    <text evidence="4">The sequence shown here is derived from an EMBL/GenBank/DDBJ whole genome shotgun (WGS) entry which is preliminary data.</text>
</comment>
<dbReference type="RefSeq" id="XP_022517297.1">
    <property type="nucleotide sequence ID" value="XM_022650683.1"/>
</dbReference>
<dbReference type="PRINTS" id="PR00080">
    <property type="entry name" value="SDRFAMILY"/>
</dbReference>
<dbReference type="AlphaFoldDB" id="A0A177FM53"/>
<dbReference type="PANTHER" id="PTHR43976">
    <property type="entry name" value="SHORT CHAIN DEHYDROGENASE"/>
    <property type="match status" value="1"/>
</dbReference>
<dbReference type="PRINTS" id="PR00081">
    <property type="entry name" value="GDHRDH"/>
</dbReference>
<keyword evidence="2" id="KW-0560">Oxidoreductase</keyword>
<proteinExistence type="inferred from homology"/>
<evidence type="ECO:0000313" key="4">
    <source>
        <dbReference type="EMBL" id="OAG45345.1"/>
    </source>
</evidence>